<comment type="caution">
    <text evidence="2">The sequence shown here is derived from an EMBL/GenBank/DDBJ whole genome shotgun (WGS) entry which is preliminary data.</text>
</comment>
<keyword evidence="1 2" id="KW-0808">Transferase</keyword>
<dbReference type="InterPro" id="IPR011004">
    <property type="entry name" value="Trimer_LpxA-like_sf"/>
</dbReference>
<proteinExistence type="predicted"/>
<dbReference type="SUPFAM" id="SSF51161">
    <property type="entry name" value="Trimeric LpxA-like enzymes"/>
    <property type="match status" value="1"/>
</dbReference>
<sequence>MANFPKPQGECRKAKKVDVFFQAGNTSFRNARDRCSRAVRNFNEIPNNATATRRVAAWKRITDPEDMRAATYLEEEFTAEIAFHSPSAIPSAPLIKAPIHLDYGLRVYIAPTAFINRNCTILDTPVADVRIGDHVNIGPNVTIISVGHSHGVDENGKRLSHGSDVTIGDCAWIGARVTILPGVEIGSHSIIGAGSLVTRDVPAYHVAHGNPARVQRKIRDEVVKEPEDIITSLEDALRS</sequence>
<dbReference type="Gene3D" id="2.160.10.10">
    <property type="entry name" value="Hexapeptide repeat proteins"/>
    <property type="match status" value="1"/>
</dbReference>
<accession>A0A8H4LQZ3</accession>
<reference evidence="2 3" key="1">
    <citation type="submission" date="2020-01" db="EMBL/GenBank/DDBJ databases">
        <title>Identification and distribution of gene clusters putatively required for synthesis of sphingolipid metabolism inhibitors in phylogenetically diverse species of the filamentous fungus Fusarium.</title>
        <authorList>
            <person name="Kim H.-S."/>
            <person name="Busman M."/>
            <person name="Brown D.W."/>
            <person name="Divon H."/>
            <person name="Uhlig S."/>
            <person name="Proctor R.H."/>
        </authorList>
    </citation>
    <scope>NUCLEOTIDE SEQUENCE [LARGE SCALE GENOMIC DNA]</scope>
    <source>
        <strain evidence="2 3">NRRL 20459</strain>
    </source>
</reference>
<protein>
    <submittedName>
        <fullName evidence="2">Acetyltransferase</fullName>
    </submittedName>
</protein>
<keyword evidence="3" id="KW-1185">Reference proteome</keyword>
<evidence type="ECO:0000256" key="1">
    <source>
        <dbReference type="ARBA" id="ARBA00022679"/>
    </source>
</evidence>
<dbReference type="PROSITE" id="PS00101">
    <property type="entry name" value="HEXAPEP_TRANSFERASES"/>
    <property type="match status" value="1"/>
</dbReference>
<dbReference type="EMBL" id="JAADYS010000077">
    <property type="protein sequence ID" value="KAF4472392.1"/>
    <property type="molecule type" value="Genomic_DNA"/>
</dbReference>
<organism evidence="2 3">
    <name type="scientific">Fusarium albosuccineum</name>
    <dbReference type="NCBI Taxonomy" id="1237068"/>
    <lineage>
        <taxon>Eukaryota</taxon>
        <taxon>Fungi</taxon>
        <taxon>Dikarya</taxon>
        <taxon>Ascomycota</taxon>
        <taxon>Pezizomycotina</taxon>
        <taxon>Sordariomycetes</taxon>
        <taxon>Hypocreomycetidae</taxon>
        <taxon>Hypocreales</taxon>
        <taxon>Nectriaceae</taxon>
        <taxon>Fusarium</taxon>
        <taxon>Fusarium decemcellulare species complex</taxon>
    </lineage>
</organism>
<dbReference type="PANTHER" id="PTHR23416">
    <property type="entry name" value="SIALIC ACID SYNTHASE-RELATED"/>
    <property type="match status" value="1"/>
</dbReference>
<dbReference type="AlphaFoldDB" id="A0A8H4LQZ3"/>
<dbReference type="InterPro" id="IPR001451">
    <property type="entry name" value="Hexapep"/>
</dbReference>
<dbReference type="Pfam" id="PF00132">
    <property type="entry name" value="Hexapep"/>
    <property type="match status" value="1"/>
</dbReference>
<dbReference type="InterPro" id="IPR051159">
    <property type="entry name" value="Hexapeptide_acetyltransf"/>
</dbReference>
<dbReference type="OrthoDB" id="25818at2759"/>
<gene>
    <name evidence="2" type="ORF">FALBO_709</name>
</gene>
<dbReference type="InterPro" id="IPR018357">
    <property type="entry name" value="Hexapep_transf_CS"/>
</dbReference>
<dbReference type="Proteomes" id="UP000554235">
    <property type="component" value="Unassembled WGS sequence"/>
</dbReference>
<evidence type="ECO:0000313" key="3">
    <source>
        <dbReference type="Proteomes" id="UP000554235"/>
    </source>
</evidence>
<evidence type="ECO:0000313" key="2">
    <source>
        <dbReference type="EMBL" id="KAF4472392.1"/>
    </source>
</evidence>
<name>A0A8H4LQZ3_9HYPO</name>
<dbReference type="PANTHER" id="PTHR23416:SF54">
    <property type="entry name" value="ACETYLTRANSFERASE, CYSE_LACA_LPXA_NODL FAMILY (AFU_ORTHOLOGUE AFUA_2G08430)-RELATED"/>
    <property type="match status" value="1"/>
</dbReference>
<dbReference type="GO" id="GO:0008374">
    <property type="term" value="F:O-acyltransferase activity"/>
    <property type="evidence" value="ECO:0007669"/>
    <property type="project" value="TreeGrafter"/>
</dbReference>